<evidence type="ECO:0000313" key="2">
    <source>
        <dbReference type="EMBL" id="MBW0505332.1"/>
    </source>
</evidence>
<feature type="region of interest" description="Disordered" evidence="1">
    <location>
        <begin position="60"/>
        <end position="91"/>
    </location>
</feature>
<dbReference type="InterPro" id="IPR012340">
    <property type="entry name" value="NA-bd_OB-fold"/>
</dbReference>
<organism evidence="2 3">
    <name type="scientific">Austropuccinia psidii MF-1</name>
    <dbReference type="NCBI Taxonomy" id="1389203"/>
    <lineage>
        <taxon>Eukaryota</taxon>
        <taxon>Fungi</taxon>
        <taxon>Dikarya</taxon>
        <taxon>Basidiomycota</taxon>
        <taxon>Pucciniomycotina</taxon>
        <taxon>Pucciniomycetes</taxon>
        <taxon>Pucciniales</taxon>
        <taxon>Sphaerophragmiaceae</taxon>
        <taxon>Austropuccinia</taxon>
    </lineage>
</organism>
<dbReference type="OrthoDB" id="2506307at2759"/>
<evidence type="ECO:0008006" key="4">
    <source>
        <dbReference type="Google" id="ProtNLM"/>
    </source>
</evidence>
<reference evidence="2" key="1">
    <citation type="submission" date="2021-03" db="EMBL/GenBank/DDBJ databases">
        <title>Draft genome sequence of rust myrtle Austropuccinia psidii MF-1, a brazilian biotype.</title>
        <authorList>
            <person name="Quecine M.C."/>
            <person name="Pachon D.M.R."/>
            <person name="Bonatelli M.L."/>
            <person name="Correr F.H."/>
            <person name="Franceschini L.M."/>
            <person name="Leite T.F."/>
            <person name="Margarido G.R.A."/>
            <person name="Almeida C.A."/>
            <person name="Ferrarezi J.A."/>
            <person name="Labate C.A."/>
        </authorList>
    </citation>
    <scope>NUCLEOTIDE SEQUENCE</scope>
    <source>
        <strain evidence="2">MF-1</strain>
    </source>
</reference>
<dbReference type="AlphaFoldDB" id="A0A9Q3HID1"/>
<dbReference type="Proteomes" id="UP000765509">
    <property type="component" value="Unassembled WGS sequence"/>
</dbReference>
<dbReference type="Gene3D" id="2.40.50.140">
    <property type="entry name" value="Nucleic acid-binding proteins"/>
    <property type="match status" value="1"/>
</dbReference>
<name>A0A9Q3HID1_9BASI</name>
<keyword evidence="3" id="KW-1185">Reference proteome</keyword>
<evidence type="ECO:0000256" key="1">
    <source>
        <dbReference type="SAM" id="MobiDB-lite"/>
    </source>
</evidence>
<dbReference type="EMBL" id="AVOT02018438">
    <property type="protein sequence ID" value="MBW0505332.1"/>
    <property type="molecule type" value="Genomic_DNA"/>
</dbReference>
<evidence type="ECO:0000313" key="3">
    <source>
        <dbReference type="Proteomes" id="UP000765509"/>
    </source>
</evidence>
<comment type="caution">
    <text evidence="2">The sequence shown here is derived from an EMBL/GenBank/DDBJ whole genome shotgun (WGS) entry which is preliminary data.</text>
</comment>
<gene>
    <name evidence="2" type="ORF">O181_045047</name>
</gene>
<sequence length="382" mass="43191">MDESSGARRRRRFIVFANPPTTQQLRSSSISADYLPWKRRIITAARPTQLRAQSDTVNILAQEDDGNRIQASDRNPLLNPSPPPPHEPSIRAPEELQFHKRRLDRIVESFQGPRAKKLRGSIVVADSGTTHIDKQENSFLVIQDPTNVDHESLASYESQLAYRDSFLPSSPEVTFLHPLPEPETSLALTSTHSDTQPVLTPSILKPTPAESNYENNSYSDSVVVNLPEWYFDARSCTPLSQLTTPSKSLKNILFYLHEKHPITTIQLKKVRKNGLSAADLAHFECIDDTGSLLKLTLWDEVAEELESACLVGDVIYLSAIAISFYQDNLQASTTKGTRAQICYRTRPTHHSDLKLFCPDLRLDYDPTTQRIKQLLEWVERAF</sequence>
<dbReference type="SUPFAM" id="SSF50249">
    <property type="entry name" value="Nucleic acid-binding proteins"/>
    <property type="match status" value="1"/>
</dbReference>
<accession>A0A9Q3HID1</accession>
<proteinExistence type="predicted"/>
<protein>
    <recommendedName>
        <fullName evidence="4">OB domain-containing protein</fullName>
    </recommendedName>
</protein>